<accession>A0A6A4QDR7</accession>
<dbReference type="Pfam" id="PF04997">
    <property type="entry name" value="RNA_pol_Rpb1_1"/>
    <property type="match status" value="1"/>
</dbReference>
<dbReference type="PANTHER" id="PTHR19376:SF54">
    <property type="entry name" value="DNA-DIRECTED RNA POLYMERASE SUBUNIT BETA"/>
    <property type="match status" value="1"/>
</dbReference>
<evidence type="ECO:0000256" key="7">
    <source>
        <dbReference type="ARBA" id="ARBA00048552"/>
    </source>
</evidence>
<dbReference type="InterPro" id="IPR045867">
    <property type="entry name" value="DNA-dir_RpoC_beta_prime"/>
</dbReference>
<reference evidence="11" key="1">
    <citation type="journal article" date="2020" name="Nat. Commun.">
        <title>Genome sequence of the cluster root forming white lupin.</title>
        <authorList>
            <person name="Hufnagel B."/>
            <person name="Marques A."/>
            <person name="Soriano A."/>
            <person name="Marques L."/>
            <person name="Divol F."/>
            <person name="Doumas P."/>
            <person name="Sallet E."/>
            <person name="Mancinotti D."/>
            <person name="Carrere S."/>
            <person name="Marande W."/>
            <person name="Arribat S."/>
            <person name="Keller J."/>
            <person name="Huneau C."/>
            <person name="Blein T."/>
            <person name="Aime D."/>
            <person name="Laguerre M."/>
            <person name="Taylor J."/>
            <person name="Schubert V."/>
            <person name="Nelson M."/>
            <person name="Geu-Flores F."/>
            <person name="Crespi M."/>
            <person name="Gallardo-Guerrero K."/>
            <person name="Delaux P.-M."/>
            <person name="Salse J."/>
            <person name="Berges H."/>
            <person name="Guyot R."/>
            <person name="Gouzy J."/>
            <person name="Peret B."/>
        </authorList>
    </citation>
    <scope>NUCLEOTIDE SEQUENCE [LARGE SCALE GENOMIC DNA]</scope>
    <source>
        <strain evidence="11">cv. Amiga</strain>
    </source>
</reference>
<comment type="catalytic activity">
    <reaction evidence="7 8">
        <text>RNA(n) + a ribonucleoside 5'-triphosphate = RNA(n+1) + diphosphate</text>
        <dbReference type="Rhea" id="RHEA:21248"/>
        <dbReference type="Rhea" id="RHEA-COMP:14527"/>
        <dbReference type="Rhea" id="RHEA-COMP:17342"/>
        <dbReference type="ChEBI" id="CHEBI:33019"/>
        <dbReference type="ChEBI" id="CHEBI:61557"/>
        <dbReference type="ChEBI" id="CHEBI:140395"/>
        <dbReference type="EC" id="2.7.7.6"/>
    </reaction>
</comment>
<keyword evidence="4 8" id="KW-0808">Transferase</keyword>
<dbReference type="SMART" id="SM00663">
    <property type="entry name" value="RPOLA_N"/>
    <property type="match status" value="1"/>
</dbReference>
<gene>
    <name evidence="10" type="ORF">Lalb_Chr06g0173041</name>
</gene>
<dbReference type="EMBL" id="WOCE01000006">
    <property type="protein sequence ID" value="KAE9612435.1"/>
    <property type="molecule type" value="Genomic_DNA"/>
</dbReference>
<feature type="domain" description="RNA polymerase N-terminal" evidence="9">
    <location>
        <begin position="127"/>
        <end position="295"/>
    </location>
</feature>
<evidence type="ECO:0000256" key="1">
    <source>
        <dbReference type="ARBA" id="ARBA00004026"/>
    </source>
</evidence>
<keyword evidence="3 8" id="KW-0240">DNA-directed RNA polymerase</keyword>
<keyword evidence="6 8" id="KW-0804">Transcription</keyword>
<protein>
    <recommendedName>
        <fullName evidence="8">DNA-directed RNA polymerase subunit</fullName>
        <ecNumber evidence="8">2.7.7.6</ecNumber>
    </recommendedName>
</protein>
<organism evidence="10 11">
    <name type="scientific">Lupinus albus</name>
    <name type="common">White lupine</name>
    <name type="synonym">Lupinus termis</name>
    <dbReference type="NCBI Taxonomy" id="3870"/>
    <lineage>
        <taxon>Eukaryota</taxon>
        <taxon>Viridiplantae</taxon>
        <taxon>Streptophyta</taxon>
        <taxon>Embryophyta</taxon>
        <taxon>Tracheophyta</taxon>
        <taxon>Spermatophyta</taxon>
        <taxon>Magnoliopsida</taxon>
        <taxon>eudicotyledons</taxon>
        <taxon>Gunneridae</taxon>
        <taxon>Pentapetalae</taxon>
        <taxon>rosids</taxon>
        <taxon>fabids</taxon>
        <taxon>Fabales</taxon>
        <taxon>Fabaceae</taxon>
        <taxon>Papilionoideae</taxon>
        <taxon>50 kb inversion clade</taxon>
        <taxon>genistoids sensu lato</taxon>
        <taxon>core genistoids</taxon>
        <taxon>Genisteae</taxon>
        <taxon>Lupinus</taxon>
    </lineage>
</organism>
<comment type="similarity">
    <text evidence="2">Belongs to the RNA polymerase beta' chain family. RpoC1 subfamily.</text>
</comment>
<evidence type="ECO:0000259" key="9">
    <source>
        <dbReference type="SMART" id="SM00663"/>
    </source>
</evidence>
<dbReference type="OrthoDB" id="1862828at2759"/>
<evidence type="ECO:0000256" key="2">
    <source>
        <dbReference type="ARBA" id="ARBA00007207"/>
    </source>
</evidence>
<dbReference type="GO" id="GO:0003677">
    <property type="term" value="F:DNA binding"/>
    <property type="evidence" value="ECO:0007669"/>
    <property type="project" value="InterPro"/>
</dbReference>
<dbReference type="Proteomes" id="UP000447434">
    <property type="component" value="Chromosome 6"/>
</dbReference>
<dbReference type="AlphaFoldDB" id="A0A6A4QDR7"/>
<evidence type="ECO:0000313" key="10">
    <source>
        <dbReference type="EMBL" id="KAE9612435.1"/>
    </source>
</evidence>
<sequence>MSDFEKGRSYWIGSYPNFSFARPVVKKPTFLRLRDSFEYEIQSRKYNIPLFLLPKVSIYFEIKKFLVDLDLRILVYSSLVEWKGLAEEGSVDNENEWEDRKVGRRKNILVRRMELAKHFVRTNIEPKWIVLCLLPILPHELRPIFQIDRGKLTISDINELYRIVIYRNNTFIDLLTTSRSMLGELVMCQEKLVQEAVDTLLDNGLRGQPMRVGPSLSLHRCGFPCETAIELFQTFVICGLIRKQFASNIGISKSKIRKKEPIVWEILREVMRGHPILLNRAPTLHRLGIQAFQAI</sequence>
<proteinExistence type="inferred from homology"/>
<keyword evidence="11" id="KW-1185">Reference proteome</keyword>
<name>A0A6A4QDR7_LUPAL</name>
<dbReference type="GO" id="GO:0006351">
    <property type="term" value="P:DNA-templated transcription"/>
    <property type="evidence" value="ECO:0007669"/>
    <property type="project" value="InterPro"/>
</dbReference>
<dbReference type="GO" id="GO:0000428">
    <property type="term" value="C:DNA-directed RNA polymerase complex"/>
    <property type="evidence" value="ECO:0007669"/>
    <property type="project" value="UniProtKB-KW"/>
</dbReference>
<evidence type="ECO:0000256" key="5">
    <source>
        <dbReference type="ARBA" id="ARBA00022695"/>
    </source>
</evidence>
<dbReference type="InterPro" id="IPR006592">
    <property type="entry name" value="RNA_pol_N"/>
</dbReference>
<evidence type="ECO:0000313" key="11">
    <source>
        <dbReference type="Proteomes" id="UP000447434"/>
    </source>
</evidence>
<evidence type="ECO:0000256" key="6">
    <source>
        <dbReference type="ARBA" id="ARBA00023163"/>
    </source>
</evidence>
<dbReference type="EC" id="2.7.7.6" evidence="8"/>
<dbReference type="SUPFAM" id="SSF64484">
    <property type="entry name" value="beta and beta-prime subunits of DNA dependent RNA-polymerase"/>
    <property type="match status" value="1"/>
</dbReference>
<comment type="caution">
    <text evidence="10">The sequence shown here is derived from an EMBL/GenBank/DDBJ whole genome shotgun (WGS) entry which is preliminary data.</text>
</comment>
<dbReference type="Pfam" id="PF00623">
    <property type="entry name" value="RNA_pol_Rpb1_2"/>
    <property type="match status" value="1"/>
</dbReference>
<keyword evidence="5 8" id="KW-0548">Nucleotidyltransferase</keyword>
<dbReference type="PANTHER" id="PTHR19376">
    <property type="entry name" value="DNA-DIRECTED RNA POLYMERASE"/>
    <property type="match status" value="1"/>
</dbReference>
<dbReference type="InterPro" id="IPR000722">
    <property type="entry name" value="RNA_pol_asu"/>
</dbReference>
<dbReference type="Gene3D" id="1.10.40.90">
    <property type="match status" value="1"/>
</dbReference>
<dbReference type="InterPro" id="IPR007080">
    <property type="entry name" value="RNA_pol_Rpb1_1"/>
</dbReference>
<evidence type="ECO:0000256" key="8">
    <source>
        <dbReference type="RuleBase" id="RU004279"/>
    </source>
</evidence>
<evidence type="ECO:0000256" key="4">
    <source>
        <dbReference type="ARBA" id="ARBA00022679"/>
    </source>
</evidence>
<comment type="function">
    <text evidence="1 8">DNA-dependent RNA polymerase catalyzes the transcription of DNA into RNA using the four ribonucleoside triphosphates as substrates.</text>
</comment>
<evidence type="ECO:0000256" key="3">
    <source>
        <dbReference type="ARBA" id="ARBA00022478"/>
    </source>
</evidence>
<dbReference type="GO" id="GO:0003899">
    <property type="term" value="F:DNA-directed RNA polymerase activity"/>
    <property type="evidence" value="ECO:0007669"/>
    <property type="project" value="UniProtKB-EC"/>
</dbReference>
<dbReference type="Gene3D" id="2.40.40.20">
    <property type="match status" value="1"/>
</dbReference>